<sequence>MTLPETADMNQNRKTAWSGKVLIPMWTIQIGATLLNIAAYIFYLVNYGGYSYYYADGTIHYFWNRVTFGYISSIILVILWFFALFMIIFEIVRFHKKNLPSKTMLTSQIILSVFCTISFIIEMLGLFAIGGSETSFLNFIAIIIALAFFYGTLIYTSVIYRRRKLAKRESKNSYGMTGLDK</sequence>
<organism evidence="2 3">
    <name type="scientific">Aureobasidium pullulans</name>
    <name type="common">Black yeast</name>
    <name type="synonym">Pullularia pullulans</name>
    <dbReference type="NCBI Taxonomy" id="5580"/>
    <lineage>
        <taxon>Eukaryota</taxon>
        <taxon>Fungi</taxon>
        <taxon>Dikarya</taxon>
        <taxon>Ascomycota</taxon>
        <taxon>Pezizomycotina</taxon>
        <taxon>Dothideomycetes</taxon>
        <taxon>Dothideomycetidae</taxon>
        <taxon>Dothideales</taxon>
        <taxon>Saccotheciaceae</taxon>
        <taxon>Aureobasidium</taxon>
    </lineage>
</organism>
<name>A0ABR0TMJ2_AURPU</name>
<evidence type="ECO:0000313" key="2">
    <source>
        <dbReference type="EMBL" id="KAK6005454.1"/>
    </source>
</evidence>
<reference evidence="2 3" key="1">
    <citation type="submission" date="2023-11" db="EMBL/GenBank/DDBJ databases">
        <title>Draft genome sequence and annotation of the polyextremotolerant black yeast-like fungus Aureobasidium pullulans NRRL 62042.</title>
        <authorList>
            <person name="Dielentheis-Frenken M.R.E."/>
            <person name="Wibberg D."/>
            <person name="Blank L.M."/>
            <person name="Tiso T."/>
        </authorList>
    </citation>
    <scope>NUCLEOTIDE SEQUENCE [LARGE SCALE GENOMIC DNA]</scope>
    <source>
        <strain evidence="2 3">NRRL 62042</strain>
    </source>
</reference>
<protein>
    <submittedName>
        <fullName evidence="2">Uncharacterized protein</fullName>
    </submittedName>
</protein>
<gene>
    <name evidence="2" type="ORF">QM012_007096</name>
</gene>
<feature type="transmembrane region" description="Helical" evidence="1">
    <location>
        <begin position="21"/>
        <end position="43"/>
    </location>
</feature>
<keyword evidence="1" id="KW-0472">Membrane</keyword>
<keyword evidence="1" id="KW-1133">Transmembrane helix</keyword>
<comment type="caution">
    <text evidence="2">The sequence shown here is derived from an EMBL/GenBank/DDBJ whole genome shotgun (WGS) entry which is preliminary data.</text>
</comment>
<feature type="transmembrane region" description="Helical" evidence="1">
    <location>
        <begin position="109"/>
        <end position="130"/>
    </location>
</feature>
<accession>A0ABR0TMJ2</accession>
<evidence type="ECO:0000313" key="3">
    <source>
        <dbReference type="Proteomes" id="UP001341245"/>
    </source>
</evidence>
<feature type="transmembrane region" description="Helical" evidence="1">
    <location>
        <begin position="136"/>
        <end position="160"/>
    </location>
</feature>
<dbReference type="Proteomes" id="UP001341245">
    <property type="component" value="Unassembled WGS sequence"/>
</dbReference>
<feature type="transmembrane region" description="Helical" evidence="1">
    <location>
        <begin position="68"/>
        <end position="89"/>
    </location>
</feature>
<proteinExistence type="predicted"/>
<keyword evidence="3" id="KW-1185">Reference proteome</keyword>
<keyword evidence="1" id="KW-0812">Transmembrane</keyword>
<evidence type="ECO:0000256" key="1">
    <source>
        <dbReference type="SAM" id="Phobius"/>
    </source>
</evidence>
<dbReference type="EMBL" id="JASGXD010000005">
    <property type="protein sequence ID" value="KAK6005454.1"/>
    <property type="molecule type" value="Genomic_DNA"/>
</dbReference>